<reference evidence="13" key="1">
    <citation type="submission" date="2025-08" db="UniProtKB">
        <authorList>
            <consortium name="RefSeq"/>
        </authorList>
    </citation>
    <scope>IDENTIFICATION</scope>
    <source>
        <tissue evidence="13">Liver</tissue>
    </source>
</reference>
<comment type="subcellular location">
    <subcellularLocation>
        <location evidence="1">Cell membrane</location>
    </subcellularLocation>
    <subcellularLocation>
        <location evidence="2">Secreted</location>
    </subcellularLocation>
</comment>
<dbReference type="PROSITE" id="PS01180">
    <property type="entry name" value="CUB"/>
    <property type="match status" value="1"/>
</dbReference>
<evidence type="ECO:0000256" key="1">
    <source>
        <dbReference type="ARBA" id="ARBA00004236"/>
    </source>
</evidence>
<keyword evidence="4" id="KW-0964">Secreted</keyword>
<keyword evidence="7" id="KW-1015">Disulfide bond</keyword>
<dbReference type="AlphaFoldDB" id="A0A9F2REC5"/>
<dbReference type="PANTHER" id="PTHR14002:SF38">
    <property type="entry name" value="CUB AND ZONA PELLUCIDA-LIKE DOMAIN-CONTAINING PROTEIN 1"/>
    <property type="match status" value="1"/>
</dbReference>
<evidence type="ECO:0000259" key="11">
    <source>
        <dbReference type="PROSITE" id="PS51034"/>
    </source>
</evidence>
<dbReference type="CDD" id="cd00041">
    <property type="entry name" value="CUB"/>
    <property type="match status" value="1"/>
</dbReference>
<dbReference type="PROSITE" id="PS51034">
    <property type="entry name" value="ZP_2"/>
    <property type="match status" value="1"/>
</dbReference>
<dbReference type="GO" id="GO:0005576">
    <property type="term" value="C:extracellular region"/>
    <property type="evidence" value="ECO:0007669"/>
    <property type="project" value="UniProtKB-SubCell"/>
</dbReference>
<evidence type="ECO:0000256" key="7">
    <source>
        <dbReference type="ARBA" id="ARBA00023157"/>
    </source>
</evidence>
<dbReference type="RefSeq" id="XP_007443951.1">
    <property type="nucleotide sequence ID" value="XM_007443889.3"/>
</dbReference>
<evidence type="ECO:0000313" key="13">
    <source>
        <dbReference type="RefSeq" id="XP_007443951.1"/>
    </source>
</evidence>
<dbReference type="PRINTS" id="PR00023">
    <property type="entry name" value="ZPELLUCIDA"/>
</dbReference>
<keyword evidence="8" id="KW-0325">Glycoprotein</keyword>
<keyword evidence="12" id="KW-1185">Reference proteome</keyword>
<dbReference type="SMART" id="SM00042">
    <property type="entry name" value="CUB"/>
    <property type="match status" value="1"/>
</dbReference>
<keyword evidence="5" id="KW-0732">Signal</keyword>
<dbReference type="Pfam" id="PF00431">
    <property type="entry name" value="CUB"/>
    <property type="match status" value="1"/>
</dbReference>
<dbReference type="OMA" id="YQFGRYD"/>
<feature type="domain" description="CUB" evidence="10">
    <location>
        <begin position="34"/>
        <end position="142"/>
    </location>
</feature>
<evidence type="ECO:0000259" key="10">
    <source>
        <dbReference type="PROSITE" id="PS01180"/>
    </source>
</evidence>
<evidence type="ECO:0000256" key="8">
    <source>
        <dbReference type="ARBA" id="ARBA00023180"/>
    </source>
</evidence>
<keyword evidence="6" id="KW-0472">Membrane</keyword>
<dbReference type="GO" id="GO:0005886">
    <property type="term" value="C:plasma membrane"/>
    <property type="evidence" value="ECO:0007669"/>
    <property type="project" value="UniProtKB-SubCell"/>
</dbReference>
<dbReference type="Gene3D" id="2.60.40.3210">
    <property type="entry name" value="Zona pellucida, ZP-N domain"/>
    <property type="match status" value="1"/>
</dbReference>
<evidence type="ECO:0000256" key="5">
    <source>
        <dbReference type="ARBA" id="ARBA00022729"/>
    </source>
</evidence>
<name>A0A9F2REC5_PYTBI</name>
<dbReference type="SMART" id="SM00241">
    <property type="entry name" value="ZP"/>
    <property type="match status" value="1"/>
</dbReference>
<dbReference type="Gene3D" id="2.60.120.290">
    <property type="entry name" value="Spermadhesin, CUB domain"/>
    <property type="match status" value="1"/>
</dbReference>
<gene>
    <name evidence="13" type="primary">LOC103064412</name>
</gene>
<evidence type="ECO:0000256" key="2">
    <source>
        <dbReference type="ARBA" id="ARBA00004613"/>
    </source>
</evidence>
<dbReference type="Proteomes" id="UP000695026">
    <property type="component" value="Unplaced"/>
</dbReference>
<evidence type="ECO:0000313" key="12">
    <source>
        <dbReference type="Proteomes" id="UP000695026"/>
    </source>
</evidence>
<proteinExistence type="predicted"/>
<dbReference type="PROSITE" id="PS00682">
    <property type="entry name" value="ZP_1"/>
    <property type="match status" value="1"/>
</dbReference>
<evidence type="ECO:0000256" key="3">
    <source>
        <dbReference type="ARBA" id="ARBA00022475"/>
    </source>
</evidence>
<dbReference type="InterPro" id="IPR035914">
    <property type="entry name" value="Sperma_CUB_dom_sf"/>
</dbReference>
<comment type="caution">
    <text evidence="9">Lacks conserved residue(s) required for the propagation of feature annotation.</text>
</comment>
<dbReference type="InterPro" id="IPR048290">
    <property type="entry name" value="ZP_chr"/>
</dbReference>
<organism evidence="12 13">
    <name type="scientific">Python bivittatus</name>
    <name type="common">Burmese python</name>
    <name type="synonym">Python molurus bivittatus</name>
    <dbReference type="NCBI Taxonomy" id="176946"/>
    <lineage>
        <taxon>Eukaryota</taxon>
        <taxon>Metazoa</taxon>
        <taxon>Chordata</taxon>
        <taxon>Craniata</taxon>
        <taxon>Vertebrata</taxon>
        <taxon>Euteleostomi</taxon>
        <taxon>Lepidosauria</taxon>
        <taxon>Squamata</taxon>
        <taxon>Bifurcata</taxon>
        <taxon>Unidentata</taxon>
        <taxon>Episquamata</taxon>
        <taxon>Toxicofera</taxon>
        <taxon>Serpentes</taxon>
        <taxon>Henophidia</taxon>
        <taxon>Pythonidae</taxon>
        <taxon>Python</taxon>
    </lineage>
</organism>
<dbReference type="Pfam" id="PF23344">
    <property type="entry name" value="ZP-N"/>
    <property type="match status" value="1"/>
</dbReference>
<keyword evidence="3" id="KW-1003">Cell membrane</keyword>
<protein>
    <submittedName>
        <fullName evidence="13">Deleted in malignant brain tumors 1 protein-like</fullName>
    </submittedName>
</protein>
<evidence type="ECO:0000256" key="9">
    <source>
        <dbReference type="PROSITE-ProRule" id="PRU00059"/>
    </source>
</evidence>
<dbReference type="InterPro" id="IPR042235">
    <property type="entry name" value="ZP-C_dom"/>
</dbReference>
<dbReference type="GeneID" id="103064412"/>
<dbReference type="KEGG" id="pbi:103064412"/>
<sequence length="439" mass="49813">MFHGLTKFDFLTAPVPPEVTVAPVVTETVPTNQCGGTLSNAYGSISGPYYPGNHTNVQCVWEIQVRSSERIVLKFSFISLDCDTEYIEIFDGPPYGSYPLGKICSDIYLNYTYSSTSNTMAIVLHRDSGYSGNGFSAHYYSVPQEPSGLTTTPASATNDTRLSCSEGYMRAWISIYYLNSVGYNATQVYLNSSDSSCLAQITRDYVYFAIPFYGCNTERRVKNNDTIVYYNVIKTSNSDYIITRKKNFQFHVLCEMKQNTVVETMFVAQNAIDIIQKQTGHYNVSLAFYSSLSFTDKIRTSPYYVSLNQNLYLQATLHSSDPKLVLFLDTCIASPTNNDFTTLTYDLIRSGCPRDFTYRNLYSPRNNIVRFQFNSFKFLNQHNAVYIRCKLVVCRADDRSSRCYQGCLIRKKRDTDDQENVDVIVGPLKLQKDVNGVQK</sequence>
<dbReference type="InterPro" id="IPR017977">
    <property type="entry name" value="ZP_dom_CS"/>
</dbReference>
<dbReference type="Gene3D" id="2.60.40.4100">
    <property type="entry name" value="Zona pellucida, ZP-C domain"/>
    <property type="match status" value="1"/>
</dbReference>
<dbReference type="FunFam" id="2.60.40.4100:FF:000005">
    <property type="entry name" value="Deleted in malignant brain tumors 1"/>
    <property type="match status" value="1"/>
</dbReference>
<accession>A0A9F2REC5</accession>
<dbReference type="InterPro" id="IPR000859">
    <property type="entry name" value="CUB_dom"/>
</dbReference>
<dbReference type="OrthoDB" id="10063988at2759"/>
<evidence type="ECO:0000256" key="4">
    <source>
        <dbReference type="ARBA" id="ARBA00022525"/>
    </source>
</evidence>
<dbReference type="SUPFAM" id="SSF49854">
    <property type="entry name" value="Spermadhesin, CUB domain"/>
    <property type="match status" value="1"/>
</dbReference>
<feature type="domain" description="ZP" evidence="11">
    <location>
        <begin position="163"/>
        <end position="410"/>
    </location>
</feature>
<dbReference type="Pfam" id="PF00100">
    <property type="entry name" value="Zona_pellucida"/>
    <property type="match status" value="1"/>
</dbReference>
<dbReference type="InterPro" id="IPR055356">
    <property type="entry name" value="ZP-N"/>
</dbReference>
<evidence type="ECO:0000256" key="6">
    <source>
        <dbReference type="ARBA" id="ARBA00023136"/>
    </source>
</evidence>
<dbReference type="InterPro" id="IPR001507">
    <property type="entry name" value="ZP_dom"/>
</dbReference>
<dbReference type="PANTHER" id="PTHR14002">
    <property type="entry name" value="ENDOGLIN/TGF-BETA RECEPTOR TYPE III"/>
    <property type="match status" value="1"/>
</dbReference>
<dbReference type="InterPro" id="IPR055355">
    <property type="entry name" value="ZP-C"/>
</dbReference>